<dbReference type="Proteomes" id="UP000003874">
    <property type="component" value="Unassembled WGS sequence"/>
</dbReference>
<dbReference type="STRING" id="888832.HMPREF9420_2144"/>
<proteinExistence type="predicted"/>
<protein>
    <submittedName>
        <fullName evidence="1">Uncharacterized protein</fullName>
    </submittedName>
</protein>
<reference evidence="1 2" key="1">
    <citation type="submission" date="2010-12" db="EMBL/GenBank/DDBJ databases">
        <authorList>
            <person name="Muzny D."/>
            <person name="Qin X."/>
            <person name="Deng J."/>
            <person name="Jiang H."/>
            <person name="Liu Y."/>
            <person name="Qu J."/>
            <person name="Song X.-Z."/>
            <person name="Zhang L."/>
            <person name="Thornton R."/>
            <person name="Coyle M."/>
            <person name="Francisco L."/>
            <person name="Jackson L."/>
            <person name="Javaid M."/>
            <person name="Korchina V."/>
            <person name="Kovar C."/>
            <person name="Mata R."/>
            <person name="Mathew T."/>
            <person name="Ngo R."/>
            <person name="Nguyen L."/>
            <person name="Nguyen N."/>
            <person name="Okwuonu G."/>
            <person name="Ongeri F."/>
            <person name="Pham C."/>
            <person name="Simmons D."/>
            <person name="Wilczek-Boney K."/>
            <person name="Hale W."/>
            <person name="Jakkamsetti A."/>
            <person name="Pham P."/>
            <person name="Ruth R."/>
            <person name="San Lucas F."/>
            <person name="Warren J."/>
            <person name="Zhang J."/>
            <person name="Zhao Z."/>
            <person name="Zhou C."/>
            <person name="Zhu D."/>
            <person name="Lee S."/>
            <person name="Bess C."/>
            <person name="Blankenburg K."/>
            <person name="Forbes L."/>
            <person name="Fu Q."/>
            <person name="Gubbala S."/>
            <person name="Hirani K."/>
            <person name="Jayaseelan J.C."/>
            <person name="Lara F."/>
            <person name="Munidasa M."/>
            <person name="Palculict T."/>
            <person name="Patil S."/>
            <person name="Pu L.-L."/>
            <person name="Saada N."/>
            <person name="Tang L."/>
            <person name="Weissenberger G."/>
            <person name="Zhu Y."/>
            <person name="Hemphill L."/>
            <person name="Shang Y."/>
            <person name="Youmans B."/>
            <person name="Ayvaz T."/>
            <person name="Ross M."/>
            <person name="Santibanez J."/>
            <person name="Aqrawi P."/>
            <person name="Gross S."/>
            <person name="Joshi V."/>
            <person name="Fowler G."/>
            <person name="Nazareth L."/>
            <person name="Reid J."/>
            <person name="Worley K."/>
            <person name="Petrosino J."/>
            <person name="Highlander S."/>
            <person name="Gibbs R."/>
        </authorList>
    </citation>
    <scope>NUCLEOTIDE SEQUENCE [LARGE SCALE GENOMIC DNA]</scope>
    <source>
        <strain evidence="1 2">DSM 15606</strain>
    </source>
</reference>
<comment type="caution">
    <text evidence="1">The sequence shown here is derived from an EMBL/GenBank/DDBJ whole genome shotgun (WGS) entry which is preliminary data.</text>
</comment>
<gene>
    <name evidence="1" type="ORF">HMPREF9420_2144</name>
</gene>
<evidence type="ECO:0000313" key="1">
    <source>
        <dbReference type="EMBL" id="EFV03700.1"/>
    </source>
</evidence>
<name>E6MRM6_9BACT</name>
<accession>E6MRM6</accession>
<organism evidence="1 2">
    <name type="scientific">Segatella salivae DSM 15606</name>
    <dbReference type="NCBI Taxonomy" id="888832"/>
    <lineage>
        <taxon>Bacteria</taxon>
        <taxon>Pseudomonadati</taxon>
        <taxon>Bacteroidota</taxon>
        <taxon>Bacteroidia</taxon>
        <taxon>Bacteroidales</taxon>
        <taxon>Prevotellaceae</taxon>
        <taxon>Segatella</taxon>
    </lineage>
</organism>
<dbReference type="HOGENOM" id="CLU_2619116_0_0_10"/>
<keyword evidence="2" id="KW-1185">Reference proteome</keyword>
<dbReference type="AlphaFoldDB" id="E6MRM6"/>
<evidence type="ECO:0000313" key="2">
    <source>
        <dbReference type="Proteomes" id="UP000003874"/>
    </source>
</evidence>
<sequence>MLKVSFIQRLVIFCKDSNYIAAYSELIYKKIKKAMQSFALSLVTLLHMTFNSDKVTMENHLQHNVIKRQKESEYRLIH</sequence>
<dbReference type="EMBL" id="AEQO01000170">
    <property type="protein sequence ID" value="EFV03700.1"/>
    <property type="molecule type" value="Genomic_DNA"/>
</dbReference>